<dbReference type="Pfam" id="PF01292">
    <property type="entry name" value="Ni_hydr_CYTB"/>
    <property type="match status" value="1"/>
</dbReference>
<evidence type="ECO:0000313" key="8">
    <source>
        <dbReference type="EMBL" id="OBU11505.1"/>
    </source>
</evidence>
<feature type="transmembrane region" description="Helical" evidence="6">
    <location>
        <begin position="118"/>
        <end position="144"/>
    </location>
</feature>
<evidence type="ECO:0000313" key="9">
    <source>
        <dbReference type="Proteomes" id="UP000092247"/>
    </source>
</evidence>
<accession>A0A1B8HPT4</accession>
<evidence type="ECO:0000256" key="5">
    <source>
        <dbReference type="ARBA" id="ARBA00023136"/>
    </source>
</evidence>
<keyword evidence="2" id="KW-1003">Cell membrane</keyword>
<keyword evidence="3 6" id="KW-0812">Transmembrane</keyword>
<feature type="domain" description="Cytochrome b561 bacterial/Ni-hydrogenase" evidence="7">
    <location>
        <begin position="16"/>
        <end position="182"/>
    </location>
</feature>
<comment type="subcellular location">
    <subcellularLocation>
        <location evidence="1">Cell membrane</location>
        <topology evidence="1">Multi-pass membrane protein</topology>
    </subcellularLocation>
</comment>
<gene>
    <name evidence="8" type="ORF">AYY17_01930</name>
</gene>
<feature type="transmembrane region" description="Helical" evidence="6">
    <location>
        <begin position="21"/>
        <end position="39"/>
    </location>
</feature>
<dbReference type="InterPro" id="IPR016174">
    <property type="entry name" value="Di-haem_cyt_TM"/>
</dbReference>
<keyword evidence="5 6" id="KW-0472">Membrane</keyword>
<feature type="transmembrane region" description="Helical" evidence="6">
    <location>
        <begin position="59"/>
        <end position="80"/>
    </location>
</feature>
<dbReference type="GO" id="GO:0009055">
    <property type="term" value="F:electron transfer activity"/>
    <property type="evidence" value="ECO:0007669"/>
    <property type="project" value="InterPro"/>
</dbReference>
<evidence type="ECO:0000256" key="4">
    <source>
        <dbReference type="ARBA" id="ARBA00022989"/>
    </source>
</evidence>
<dbReference type="GO" id="GO:0022904">
    <property type="term" value="P:respiratory electron transport chain"/>
    <property type="evidence" value="ECO:0007669"/>
    <property type="project" value="InterPro"/>
</dbReference>
<protein>
    <recommendedName>
        <fullName evidence="7">Cytochrome b561 bacterial/Ni-hydrogenase domain-containing protein</fullName>
    </recommendedName>
</protein>
<reference evidence="8 9" key="1">
    <citation type="submission" date="2016-06" db="EMBL/GenBank/DDBJ databases">
        <authorList>
            <person name="Kjaerup R.B."/>
            <person name="Dalgaard T.S."/>
            <person name="Juul-Madsen H.R."/>
        </authorList>
    </citation>
    <scope>NUCLEOTIDE SEQUENCE [LARGE SCALE GENOMIC DNA]</scope>
    <source>
        <strain evidence="8 9">GCSL-Mp3</strain>
    </source>
</reference>
<sequence length="193" mass="22315">MNLIRKIWHFFGLYQSRKVRLLHCAVLIFVLAQIIISNWMKGTKSSAIPPVDWTYFFTWAHVTIGFCLFFITLILIVVCFHERGMRYFYPYLWGDVVPLKNDIKQLMKLKLPDSTPKGLAAVVQGLGLGALSIVIISGMVWFFLWLQHSPSALEARSIHKSLTVLIEIYIYGHGGFGLIHFVLWYKRSKNSHQ</sequence>
<evidence type="ECO:0000256" key="2">
    <source>
        <dbReference type="ARBA" id="ARBA00022475"/>
    </source>
</evidence>
<dbReference type="Proteomes" id="UP000092247">
    <property type="component" value="Unassembled WGS sequence"/>
</dbReference>
<name>A0A1B8HPT4_9GAMM</name>
<proteinExistence type="predicted"/>
<evidence type="ECO:0000256" key="1">
    <source>
        <dbReference type="ARBA" id="ARBA00004651"/>
    </source>
</evidence>
<evidence type="ECO:0000256" key="6">
    <source>
        <dbReference type="SAM" id="Phobius"/>
    </source>
</evidence>
<dbReference type="GO" id="GO:0005886">
    <property type="term" value="C:plasma membrane"/>
    <property type="evidence" value="ECO:0007669"/>
    <property type="project" value="UniProtKB-SubCell"/>
</dbReference>
<dbReference type="SUPFAM" id="SSF81342">
    <property type="entry name" value="Transmembrane di-heme cytochromes"/>
    <property type="match status" value="1"/>
</dbReference>
<dbReference type="AlphaFoldDB" id="A0A1B8HPT4"/>
<feature type="transmembrane region" description="Helical" evidence="6">
    <location>
        <begin position="164"/>
        <end position="185"/>
    </location>
</feature>
<evidence type="ECO:0000259" key="7">
    <source>
        <dbReference type="Pfam" id="PF01292"/>
    </source>
</evidence>
<dbReference type="RefSeq" id="WP_067420829.1">
    <property type="nucleotide sequence ID" value="NZ_LZEX01000001.1"/>
</dbReference>
<keyword evidence="4 6" id="KW-1133">Transmembrane helix</keyword>
<dbReference type="InterPro" id="IPR011577">
    <property type="entry name" value="Cyt_b561_bac/Ni-Hgenase"/>
</dbReference>
<organism evidence="8 9">
    <name type="scientific">Morganella psychrotolerans</name>
    <dbReference type="NCBI Taxonomy" id="368603"/>
    <lineage>
        <taxon>Bacteria</taxon>
        <taxon>Pseudomonadati</taxon>
        <taxon>Pseudomonadota</taxon>
        <taxon>Gammaproteobacteria</taxon>
        <taxon>Enterobacterales</taxon>
        <taxon>Morganellaceae</taxon>
        <taxon>Morganella</taxon>
    </lineage>
</organism>
<evidence type="ECO:0000256" key="3">
    <source>
        <dbReference type="ARBA" id="ARBA00022692"/>
    </source>
</evidence>
<comment type="caution">
    <text evidence="8">The sequence shown here is derived from an EMBL/GenBank/DDBJ whole genome shotgun (WGS) entry which is preliminary data.</text>
</comment>
<dbReference type="EMBL" id="LZEX01000001">
    <property type="protein sequence ID" value="OBU11505.1"/>
    <property type="molecule type" value="Genomic_DNA"/>
</dbReference>